<dbReference type="EMBL" id="CP023284">
    <property type="protein sequence ID" value="ATA55598.1"/>
    <property type="molecule type" value="Genomic_DNA"/>
</dbReference>
<evidence type="ECO:0000259" key="12">
    <source>
        <dbReference type="Pfam" id="PF13609"/>
    </source>
</evidence>
<dbReference type="AlphaFoldDB" id="A0A250DMJ7"/>
<dbReference type="PANTHER" id="PTHR34501">
    <property type="entry name" value="PROTEIN YDDL-RELATED"/>
    <property type="match status" value="1"/>
</dbReference>
<proteinExistence type="predicted"/>
<protein>
    <submittedName>
        <fullName evidence="13">Porin</fullName>
    </submittedName>
</protein>
<keyword evidence="6 11" id="KW-0732">Signal</keyword>
<dbReference type="Proteomes" id="UP000217154">
    <property type="component" value="Chromosome"/>
</dbReference>
<evidence type="ECO:0000256" key="8">
    <source>
        <dbReference type="ARBA" id="ARBA00023114"/>
    </source>
</evidence>
<evidence type="ECO:0000256" key="3">
    <source>
        <dbReference type="ARBA" id="ARBA00022448"/>
    </source>
</evidence>
<dbReference type="GO" id="GO:0009279">
    <property type="term" value="C:cell outer membrane"/>
    <property type="evidence" value="ECO:0007669"/>
    <property type="project" value="UniProtKB-SubCell"/>
</dbReference>
<dbReference type="InterPro" id="IPR050298">
    <property type="entry name" value="Gram-neg_bact_OMP"/>
</dbReference>
<keyword evidence="10" id="KW-0998">Cell outer membrane</keyword>
<evidence type="ECO:0000256" key="4">
    <source>
        <dbReference type="ARBA" id="ARBA00022452"/>
    </source>
</evidence>
<evidence type="ECO:0000256" key="11">
    <source>
        <dbReference type="SAM" id="SignalP"/>
    </source>
</evidence>
<feature type="chain" id="PRO_5012038244" evidence="11">
    <location>
        <begin position="23"/>
        <end position="361"/>
    </location>
</feature>
<dbReference type="Pfam" id="PF13609">
    <property type="entry name" value="Porin_4"/>
    <property type="match status" value="1"/>
</dbReference>
<evidence type="ECO:0000256" key="7">
    <source>
        <dbReference type="ARBA" id="ARBA00023065"/>
    </source>
</evidence>
<dbReference type="GO" id="GO:0006811">
    <property type="term" value="P:monoatomic ion transport"/>
    <property type="evidence" value="ECO:0007669"/>
    <property type="project" value="UniProtKB-KW"/>
</dbReference>
<sequence>MKHPMKRPLAAMLIACGAPAFAQSTVSIYGIVDAAVAYIDKTGSTGFTIKKLTSNGSTPSRIGFRGTEDLGGGYRANFVLETGFAPDTGTLSQGGRSFGRQSTVGLETPYGEVVLGRQYTFRYALYGSDYMGDNLFGVGSVDPYIPNDRADNSIGYRFTYGRFNYRAVYSFGRDVAATGGPAATNCPGEQASDHKACTQLSMLGTYDGDGWGVAAAYDKLRGAPGIRFEDLNSSRYYDLRTTLNGYVTVFKGRIGVGWIGRKHESATPYRQSIGWVSLTQEIAPLVHLDATLYRINRRHSRDDAWFPVARLRYLLSTRTNLYATAGYMHNQGASALSVDGQSPSLAGKKQFGVALGIRHNF</sequence>
<feature type="domain" description="Porin" evidence="12">
    <location>
        <begin position="10"/>
        <end position="332"/>
    </location>
</feature>
<keyword evidence="8" id="KW-0626">Porin</keyword>
<keyword evidence="5" id="KW-0812">Transmembrane</keyword>
<dbReference type="Gene3D" id="2.40.160.10">
    <property type="entry name" value="Porin"/>
    <property type="match status" value="1"/>
</dbReference>
<dbReference type="CDD" id="cd00342">
    <property type="entry name" value="gram_neg_porins"/>
    <property type="match status" value="1"/>
</dbReference>
<keyword evidence="4" id="KW-1134">Transmembrane beta strand</keyword>
<evidence type="ECO:0000313" key="13">
    <source>
        <dbReference type="EMBL" id="ATA55598.1"/>
    </source>
</evidence>
<dbReference type="PANTHER" id="PTHR34501:SF9">
    <property type="entry name" value="MAJOR OUTER MEMBRANE PROTEIN P.IA"/>
    <property type="match status" value="1"/>
</dbReference>
<dbReference type="InterPro" id="IPR033900">
    <property type="entry name" value="Gram_neg_porin_domain"/>
</dbReference>
<reference evidence="13 14" key="1">
    <citation type="submission" date="2017-09" db="EMBL/GenBank/DDBJ databases">
        <title>The diverse metabolic capabilities of V. boronicumulans make it an excellent choice for continued studies on novel biodegradation.</title>
        <authorList>
            <person name="Sun S."/>
        </authorList>
    </citation>
    <scope>NUCLEOTIDE SEQUENCE [LARGE SCALE GENOMIC DNA]</scope>
    <source>
        <strain evidence="13 14">J1</strain>
    </source>
</reference>
<evidence type="ECO:0000256" key="5">
    <source>
        <dbReference type="ARBA" id="ARBA00022692"/>
    </source>
</evidence>
<evidence type="ECO:0000313" key="14">
    <source>
        <dbReference type="Proteomes" id="UP000217154"/>
    </source>
</evidence>
<dbReference type="GO" id="GO:0015288">
    <property type="term" value="F:porin activity"/>
    <property type="evidence" value="ECO:0007669"/>
    <property type="project" value="UniProtKB-KW"/>
</dbReference>
<keyword evidence="7" id="KW-0406">Ion transport</keyword>
<accession>A0A250DMJ7</accession>
<dbReference type="InterPro" id="IPR023614">
    <property type="entry name" value="Porin_dom_sf"/>
</dbReference>
<comment type="subcellular location">
    <subcellularLocation>
        <location evidence="1">Cell outer membrane</location>
        <topology evidence="1">Multi-pass membrane protein</topology>
    </subcellularLocation>
</comment>
<evidence type="ECO:0000256" key="1">
    <source>
        <dbReference type="ARBA" id="ARBA00004571"/>
    </source>
</evidence>
<keyword evidence="3" id="KW-0813">Transport</keyword>
<dbReference type="GO" id="GO:0046930">
    <property type="term" value="C:pore complex"/>
    <property type="evidence" value="ECO:0007669"/>
    <property type="project" value="UniProtKB-KW"/>
</dbReference>
<dbReference type="KEGG" id="vbo:CKY39_21990"/>
<organism evidence="13 14">
    <name type="scientific">Variovorax boronicumulans</name>
    <dbReference type="NCBI Taxonomy" id="436515"/>
    <lineage>
        <taxon>Bacteria</taxon>
        <taxon>Pseudomonadati</taxon>
        <taxon>Pseudomonadota</taxon>
        <taxon>Betaproteobacteria</taxon>
        <taxon>Burkholderiales</taxon>
        <taxon>Comamonadaceae</taxon>
        <taxon>Variovorax</taxon>
    </lineage>
</organism>
<feature type="signal peptide" evidence="11">
    <location>
        <begin position="1"/>
        <end position="22"/>
    </location>
</feature>
<evidence type="ECO:0000256" key="2">
    <source>
        <dbReference type="ARBA" id="ARBA00011233"/>
    </source>
</evidence>
<dbReference type="SUPFAM" id="SSF56935">
    <property type="entry name" value="Porins"/>
    <property type="match status" value="1"/>
</dbReference>
<evidence type="ECO:0000256" key="9">
    <source>
        <dbReference type="ARBA" id="ARBA00023136"/>
    </source>
</evidence>
<name>A0A250DMJ7_9BURK</name>
<evidence type="ECO:0000256" key="6">
    <source>
        <dbReference type="ARBA" id="ARBA00022729"/>
    </source>
</evidence>
<evidence type="ECO:0000256" key="10">
    <source>
        <dbReference type="ARBA" id="ARBA00023237"/>
    </source>
</evidence>
<keyword evidence="9" id="KW-0472">Membrane</keyword>
<comment type="subunit">
    <text evidence="2">Homotrimer.</text>
</comment>
<gene>
    <name evidence="13" type="ORF">CKY39_21990</name>
</gene>